<reference evidence="2 3" key="1">
    <citation type="submission" date="2016-10" db="EMBL/GenBank/DDBJ databases">
        <authorList>
            <person name="de Groot N.N."/>
        </authorList>
    </citation>
    <scope>NUCLEOTIDE SEQUENCE [LARGE SCALE GENOMIC DNA]</scope>
    <source>
        <strain evidence="2 3">CGMCC 1.12333</strain>
    </source>
</reference>
<evidence type="ECO:0000313" key="2">
    <source>
        <dbReference type="EMBL" id="SFU57964.1"/>
    </source>
</evidence>
<proteinExistence type="predicted"/>
<sequence length="841" mass="96991">MMYKFLFFVLFLCGSMVYSQHQISGIVKDAKTNTPLPFANVITQEGTGTITDREGNFTITQSDSITKIISSYIGYISEEIAVNPSQNYYTINLQPSIENLGQVVISANDNPAKRIIQQVIDRKKQNDPERVLNSFEFTAYSKLLVTANPDSISSTIDTIYKIEDGKRRLVRIDSSDYELKQQLEKSHFYITEKVSDFKFTKSEELRENVLATRMAGLEEPIYRALAIQMQSFSFYDDTYTIFGTEYTNPISHSGLRNYDFKILDTIQTNRKAYLIYYKQKEKDAVAGLEGVLYIDTETYALQKAVAQLKGMIDVNAVQNFEFYPKENVWFPISKTLKMKKGENEKAVSLFGGKIKLENDASVTDKDSTVVYTDDDDTSKQIYMILNEQNSNIQLNTPIKIKGKGLKLAFEEDSYRKNEDFWKQYRTDSLTARGRETYTYIDSIAKAENFQKNVAFFMKLMNGYLHTNYIDLDLRYLLKYNNYEGFRLGMGAITNKNFSTKYKIHGYGVYGTSDKNFKFGIGADARLNRLTNTWLGIMYSDDLTEAGSHPFITDGRAFYVFQPRLFNITTFQKTRNIHLSLSHNITSKARLKIQLDKNDVIPTFEYLFHVNDQDYYAYKTSTATAAISWQPKSSFMLTPDGFDQIERGFPTFTFQAKQAVAGILNSDFNFTKLNFRTYYEIQPLHKGKTSFQLDAGMAFGELPIGELYHTYPNNPNKGAIMRRFSVAGIDNFETMYFDEFYSDRYITLQARHEFVPFAFTDKFQPQLALFSRYALGNVSNVTRHEFVNFDNLSQGYYESGLEINRIFKGFGLSGAYRYGPYHLPNFDDNISFKFTYSFNVNF</sequence>
<accession>A0A1I7HB56</accession>
<organism evidence="2 3">
    <name type="scientific">Pustulibacterium marinum</name>
    <dbReference type="NCBI Taxonomy" id="1224947"/>
    <lineage>
        <taxon>Bacteria</taxon>
        <taxon>Pseudomonadati</taxon>
        <taxon>Bacteroidota</taxon>
        <taxon>Flavobacteriia</taxon>
        <taxon>Flavobacteriales</taxon>
        <taxon>Flavobacteriaceae</taxon>
        <taxon>Pustulibacterium</taxon>
    </lineage>
</organism>
<dbReference type="InterPro" id="IPR008969">
    <property type="entry name" value="CarboxyPept-like_regulatory"/>
</dbReference>
<keyword evidence="1" id="KW-0732">Signal</keyword>
<dbReference type="RefSeq" id="WP_093025297.1">
    <property type="nucleotide sequence ID" value="NZ_FPBK01000008.1"/>
</dbReference>
<dbReference type="InterPro" id="IPR043741">
    <property type="entry name" value="DUF5686"/>
</dbReference>
<evidence type="ECO:0000313" key="3">
    <source>
        <dbReference type="Proteomes" id="UP000199138"/>
    </source>
</evidence>
<evidence type="ECO:0000256" key="1">
    <source>
        <dbReference type="SAM" id="SignalP"/>
    </source>
</evidence>
<dbReference type="Pfam" id="PF18939">
    <property type="entry name" value="DUF5686"/>
    <property type="match status" value="1"/>
</dbReference>
<dbReference type="OrthoDB" id="604691at2"/>
<dbReference type="Proteomes" id="UP000199138">
    <property type="component" value="Unassembled WGS sequence"/>
</dbReference>
<keyword evidence="3" id="KW-1185">Reference proteome</keyword>
<dbReference type="EMBL" id="FPBK01000008">
    <property type="protein sequence ID" value="SFU57964.1"/>
    <property type="molecule type" value="Genomic_DNA"/>
</dbReference>
<gene>
    <name evidence="2" type="ORF">SAMN05216480_10870</name>
</gene>
<dbReference type="Pfam" id="PF13715">
    <property type="entry name" value="CarbopepD_reg_2"/>
    <property type="match status" value="1"/>
</dbReference>
<name>A0A1I7HB56_9FLAO</name>
<dbReference type="STRING" id="1224947.SAMN05216480_10870"/>
<dbReference type="SUPFAM" id="SSF49464">
    <property type="entry name" value="Carboxypeptidase regulatory domain-like"/>
    <property type="match status" value="1"/>
</dbReference>
<protein>
    <submittedName>
        <fullName evidence="2">CarboxypepD_reg-like domain-containing protein</fullName>
    </submittedName>
</protein>
<dbReference type="AlphaFoldDB" id="A0A1I7HB56"/>
<feature type="signal peptide" evidence="1">
    <location>
        <begin position="1"/>
        <end position="21"/>
    </location>
</feature>
<dbReference type="Gene3D" id="2.60.40.1120">
    <property type="entry name" value="Carboxypeptidase-like, regulatory domain"/>
    <property type="match status" value="1"/>
</dbReference>
<feature type="chain" id="PRO_5011630972" evidence="1">
    <location>
        <begin position="22"/>
        <end position="841"/>
    </location>
</feature>